<name>A0ABV4Y629_9CYAN</name>
<organism evidence="2 3">
    <name type="scientific">Floridaenema fluviatile BLCC-F154</name>
    <dbReference type="NCBI Taxonomy" id="3153640"/>
    <lineage>
        <taxon>Bacteria</taxon>
        <taxon>Bacillati</taxon>
        <taxon>Cyanobacteriota</taxon>
        <taxon>Cyanophyceae</taxon>
        <taxon>Oscillatoriophycideae</taxon>
        <taxon>Aerosakkonematales</taxon>
        <taxon>Aerosakkonemataceae</taxon>
        <taxon>Floridanema</taxon>
        <taxon>Floridanema fluviatile</taxon>
    </lineage>
</organism>
<keyword evidence="3" id="KW-1185">Reference proteome</keyword>
<proteinExistence type="predicted"/>
<dbReference type="RefSeq" id="WP_413255485.1">
    <property type="nucleotide sequence ID" value="NZ_JBHFNS010000016.1"/>
</dbReference>
<protein>
    <submittedName>
        <fullName evidence="2">Uncharacterized protein</fullName>
    </submittedName>
</protein>
<sequence>MKHPFDLDPAELELIDLDFSEPLTDEQNAPIGGAEMTTMAIGEEGGTTEAFGEEGGDTIVCISAPCPGSESGDHPDKPIPIDPPFPTTTKALNEEGGSPYTKALFEAGGFPICW</sequence>
<gene>
    <name evidence="2" type="ORF">ACE1B6_01615</name>
</gene>
<accession>A0ABV4Y629</accession>
<feature type="region of interest" description="Disordered" evidence="1">
    <location>
        <begin position="64"/>
        <end position="85"/>
    </location>
</feature>
<dbReference type="Proteomes" id="UP001576776">
    <property type="component" value="Unassembled WGS sequence"/>
</dbReference>
<reference evidence="2 3" key="1">
    <citation type="submission" date="2024-09" db="EMBL/GenBank/DDBJ databases">
        <title>Floridaenema gen nov. (Aerosakkonemataceae, Aerosakkonematales ord. nov., Cyanobacteria) from benthic tropical and subtropical fresh waters, with the description of four new species.</title>
        <authorList>
            <person name="Moretto J.A."/>
            <person name="Berthold D.E."/>
            <person name="Lefler F.W."/>
            <person name="Huang I.-S."/>
            <person name="Laughinghouse H. IV."/>
        </authorList>
    </citation>
    <scope>NUCLEOTIDE SEQUENCE [LARGE SCALE GENOMIC DNA]</scope>
    <source>
        <strain evidence="2 3">BLCC-F154</strain>
    </source>
</reference>
<dbReference type="EMBL" id="JBHFNS010000016">
    <property type="protein sequence ID" value="MFB2933953.1"/>
    <property type="molecule type" value="Genomic_DNA"/>
</dbReference>
<comment type="caution">
    <text evidence="2">The sequence shown here is derived from an EMBL/GenBank/DDBJ whole genome shotgun (WGS) entry which is preliminary data.</text>
</comment>
<evidence type="ECO:0000313" key="2">
    <source>
        <dbReference type="EMBL" id="MFB2933953.1"/>
    </source>
</evidence>
<evidence type="ECO:0000313" key="3">
    <source>
        <dbReference type="Proteomes" id="UP001576776"/>
    </source>
</evidence>
<evidence type="ECO:0000256" key="1">
    <source>
        <dbReference type="SAM" id="MobiDB-lite"/>
    </source>
</evidence>